<evidence type="ECO:0000313" key="1">
    <source>
        <dbReference type="EMBL" id="RVU47674.1"/>
    </source>
</evidence>
<proteinExistence type="predicted"/>
<dbReference type="Proteomes" id="UP000285575">
    <property type="component" value="Unassembled WGS sequence"/>
</dbReference>
<sequence length="119" mass="13347">MIRLHEHSAPWAWTLRGHEATTLPASPVARWLRVDEGCLWVTPEQAGPEAEDLWLQPGDSLELPAGSRWVLQAWPQARLSVLLAPAVAGQAPARAWWQSPWVWPWVLPEARGQRLPAQA</sequence>
<reference evidence="1 2" key="1">
    <citation type="submission" date="2019-01" db="EMBL/GenBank/DDBJ databases">
        <authorList>
            <person name="Chen W.-M."/>
        </authorList>
    </citation>
    <scope>NUCLEOTIDE SEQUENCE [LARGE SCALE GENOMIC DNA]</scope>
    <source>
        <strain evidence="1 2">KYPY4</strain>
    </source>
</reference>
<dbReference type="AlphaFoldDB" id="A0A437RLP6"/>
<dbReference type="RefSeq" id="WP_128228136.1">
    <property type="nucleotide sequence ID" value="NZ_SACR01000002.1"/>
</dbReference>
<comment type="caution">
    <text evidence="1">The sequence shown here is derived from an EMBL/GenBank/DDBJ whole genome shotgun (WGS) entry which is preliminary data.</text>
</comment>
<dbReference type="EMBL" id="SACR01000002">
    <property type="protein sequence ID" value="RVU47674.1"/>
    <property type="molecule type" value="Genomic_DNA"/>
</dbReference>
<evidence type="ECO:0000313" key="2">
    <source>
        <dbReference type="Proteomes" id="UP000285575"/>
    </source>
</evidence>
<keyword evidence="2" id="KW-1185">Reference proteome</keyword>
<protein>
    <submittedName>
        <fullName evidence="1">DUF2917 domain-containing protein</fullName>
    </submittedName>
</protein>
<accession>A0A437RLP6</accession>
<dbReference type="OrthoDB" id="8689395at2"/>
<organism evidence="1 2">
    <name type="scientific">Rubrivivax rivuli</name>
    <dbReference type="NCBI Taxonomy" id="1862385"/>
    <lineage>
        <taxon>Bacteria</taxon>
        <taxon>Pseudomonadati</taxon>
        <taxon>Pseudomonadota</taxon>
        <taxon>Betaproteobacteria</taxon>
        <taxon>Burkholderiales</taxon>
        <taxon>Sphaerotilaceae</taxon>
        <taxon>Rubrivivax</taxon>
    </lineage>
</organism>
<dbReference type="Pfam" id="PF11142">
    <property type="entry name" value="DUF2917"/>
    <property type="match status" value="1"/>
</dbReference>
<dbReference type="InterPro" id="IPR021317">
    <property type="entry name" value="DUF2917"/>
</dbReference>
<gene>
    <name evidence="1" type="ORF">EOE66_08070</name>
</gene>
<name>A0A437RLP6_9BURK</name>